<dbReference type="KEGG" id="xau:Xaut_3700"/>
<keyword evidence="1" id="KW-1133">Transmembrane helix</keyword>
<accession>A7ILN4</accession>
<keyword evidence="3" id="KW-1185">Reference proteome</keyword>
<dbReference type="eggNOG" id="ENOG502ZUSB">
    <property type="taxonomic scope" value="Bacteria"/>
</dbReference>
<dbReference type="HOGENOM" id="CLU_1239736_0_0_5"/>
<keyword evidence="1" id="KW-0812">Transmembrane</keyword>
<evidence type="ECO:0008006" key="4">
    <source>
        <dbReference type="Google" id="ProtNLM"/>
    </source>
</evidence>
<keyword evidence="1" id="KW-0472">Membrane</keyword>
<dbReference type="EMBL" id="CP000781">
    <property type="protein sequence ID" value="ABS68927.1"/>
    <property type="molecule type" value="Genomic_DNA"/>
</dbReference>
<dbReference type="AlphaFoldDB" id="A7ILN4"/>
<feature type="transmembrane region" description="Helical" evidence="1">
    <location>
        <begin position="58"/>
        <end position="79"/>
    </location>
</feature>
<gene>
    <name evidence="2" type="ordered locus">Xaut_3700</name>
</gene>
<evidence type="ECO:0000313" key="3">
    <source>
        <dbReference type="Proteomes" id="UP000002417"/>
    </source>
</evidence>
<evidence type="ECO:0000313" key="2">
    <source>
        <dbReference type="EMBL" id="ABS68927.1"/>
    </source>
</evidence>
<feature type="transmembrane region" description="Helical" evidence="1">
    <location>
        <begin position="18"/>
        <end position="38"/>
    </location>
</feature>
<sequence>MSESGQRCDMNTENRNSLVLGAACLIFGGILGVSIAFVAGDTPVNWIKADGRSDWLGFWGAIIGAAATIAAGGIAWLAAQRQILTSENINAVERLKNYDIQLRRLFRQLVEAIGDQEDGRPEARRERFRSLIESTSAPELIVLQNDTLLGGDGDAVGSWVMDLVAIAGYYTNPQWARNGPPDAFNPYFDIADSILKRIRLLESGTPVDKIRATTFIERRPLSF</sequence>
<proteinExistence type="predicted"/>
<protein>
    <recommendedName>
        <fullName evidence="4">DUF4760 domain-containing protein</fullName>
    </recommendedName>
</protein>
<organism evidence="2 3">
    <name type="scientific">Xanthobacter autotrophicus (strain ATCC BAA-1158 / Py2)</name>
    <dbReference type="NCBI Taxonomy" id="78245"/>
    <lineage>
        <taxon>Bacteria</taxon>
        <taxon>Pseudomonadati</taxon>
        <taxon>Pseudomonadota</taxon>
        <taxon>Alphaproteobacteria</taxon>
        <taxon>Hyphomicrobiales</taxon>
        <taxon>Xanthobacteraceae</taxon>
        <taxon>Xanthobacter</taxon>
    </lineage>
</organism>
<dbReference type="Proteomes" id="UP000002417">
    <property type="component" value="Chromosome"/>
</dbReference>
<evidence type="ECO:0000256" key="1">
    <source>
        <dbReference type="SAM" id="Phobius"/>
    </source>
</evidence>
<name>A7ILN4_XANP2</name>
<reference evidence="2 3" key="1">
    <citation type="submission" date="2007-07" db="EMBL/GenBank/DDBJ databases">
        <title>Complete sequence of chromosome of Xanthobacter autotrophicus Py2.</title>
        <authorList>
            <consortium name="US DOE Joint Genome Institute"/>
            <person name="Copeland A."/>
            <person name="Lucas S."/>
            <person name="Lapidus A."/>
            <person name="Barry K."/>
            <person name="Glavina del Rio T."/>
            <person name="Hammon N."/>
            <person name="Israni S."/>
            <person name="Dalin E."/>
            <person name="Tice H."/>
            <person name="Pitluck S."/>
            <person name="Sims D."/>
            <person name="Brettin T."/>
            <person name="Bruce D."/>
            <person name="Detter J.C."/>
            <person name="Han C."/>
            <person name="Tapia R."/>
            <person name="Brainard J."/>
            <person name="Schmutz J."/>
            <person name="Larimer F."/>
            <person name="Land M."/>
            <person name="Hauser L."/>
            <person name="Kyrpides N."/>
            <person name="Kim E."/>
            <person name="Ensigns S.A."/>
            <person name="Richardson P."/>
        </authorList>
    </citation>
    <scope>NUCLEOTIDE SEQUENCE [LARGE SCALE GENOMIC DNA]</scope>
    <source>
        <strain evidence="3">ATCC BAA-1158 / Py2</strain>
    </source>
</reference>